<proteinExistence type="inferred from homology"/>
<reference evidence="6 7" key="1">
    <citation type="submission" date="2014-09" db="EMBL/GenBank/DDBJ databases">
        <title>Genome sequence of Pseudomonas lutea strain DSM 17257T.</title>
        <authorList>
            <person name="Kwak Y."/>
            <person name="Shin J.-H."/>
        </authorList>
    </citation>
    <scope>NUCLEOTIDE SEQUENCE [LARGE SCALE GENOMIC DNA]</scope>
    <source>
        <strain evidence="6 7">DSM 17257</strain>
    </source>
</reference>
<dbReference type="AlphaFoldDB" id="A0A9X0JHR5"/>
<dbReference type="Proteomes" id="UP000029719">
    <property type="component" value="Unassembled WGS sequence"/>
</dbReference>
<dbReference type="RefSeq" id="WP_037013814.1">
    <property type="nucleotide sequence ID" value="NZ_JRMB01000002.1"/>
</dbReference>
<gene>
    <name evidence="5" type="primary">csrA</name>
    <name evidence="6" type="ORF">LT42_14040</name>
</gene>
<dbReference type="HAMAP" id="MF_00167">
    <property type="entry name" value="CsrA"/>
    <property type="match status" value="1"/>
</dbReference>
<dbReference type="InterPro" id="IPR036107">
    <property type="entry name" value="CsrA_sf"/>
</dbReference>
<dbReference type="GO" id="GO:0005829">
    <property type="term" value="C:cytosol"/>
    <property type="evidence" value="ECO:0007669"/>
    <property type="project" value="TreeGrafter"/>
</dbReference>
<dbReference type="PANTHER" id="PTHR34984:SF1">
    <property type="entry name" value="CARBON STORAGE REGULATOR"/>
    <property type="match status" value="1"/>
</dbReference>
<evidence type="ECO:0000313" key="7">
    <source>
        <dbReference type="Proteomes" id="UP000029719"/>
    </source>
</evidence>
<keyword evidence="3 5" id="KW-0694">RNA-binding</keyword>
<dbReference type="Gene3D" id="2.60.40.4380">
    <property type="entry name" value="Translational regulator CsrA"/>
    <property type="match status" value="1"/>
</dbReference>
<dbReference type="GO" id="GO:0048027">
    <property type="term" value="F:mRNA 5'-UTR binding"/>
    <property type="evidence" value="ECO:0007669"/>
    <property type="project" value="UniProtKB-UniRule"/>
</dbReference>
<comment type="function">
    <text evidence="5">A key translational regulator that binds mRNA to regulate translation initiation and/or mRNA stability. Mediates global changes in gene expression, shifting from rapid growth to stress survival by linking envelope stress, the stringent response and the catabolite repression systems. Usually binds in the 5'-UTR; binding at or near the Shine-Dalgarno sequence prevents ribosome-binding, repressing translation, binding elsewhere in the 5'-UTR can activate translation and/or stabilize the mRNA. Its function is antagonized by small RNA(s).</text>
</comment>
<keyword evidence="1 5" id="KW-0963">Cytoplasm</keyword>
<sequence>MLVLTQEVGETFAIDEGITIKILGISGNEVRLGIEAPSQVKIHRAEVLRRIASRLQQRANRTPGN</sequence>
<evidence type="ECO:0000256" key="1">
    <source>
        <dbReference type="ARBA" id="ARBA00022490"/>
    </source>
</evidence>
<keyword evidence="5" id="KW-0678">Repressor</keyword>
<evidence type="ECO:0000256" key="4">
    <source>
        <dbReference type="ARBA" id="ARBA00023159"/>
    </source>
</evidence>
<dbReference type="GO" id="GO:0045948">
    <property type="term" value="P:positive regulation of translational initiation"/>
    <property type="evidence" value="ECO:0007669"/>
    <property type="project" value="UniProtKB-UniRule"/>
</dbReference>
<keyword evidence="4 5" id="KW-0010">Activator</keyword>
<evidence type="ECO:0000313" key="6">
    <source>
        <dbReference type="EMBL" id="KGF63061.1"/>
    </source>
</evidence>
<dbReference type="GO" id="GO:0006109">
    <property type="term" value="P:regulation of carbohydrate metabolic process"/>
    <property type="evidence" value="ECO:0007669"/>
    <property type="project" value="UniProtKB-UniRule"/>
</dbReference>
<dbReference type="Pfam" id="PF02599">
    <property type="entry name" value="CsrA"/>
    <property type="match status" value="1"/>
</dbReference>
<organism evidence="6 7">
    <name type="scientific">Pseudomonas lutea</name>
    <dbReference type="NCBI Taxonomy" id="243924"/>
    <lineage>
        <taxon>Bacteria</taxon>
        <taxon>Pseudomonadati</taxon>
        <taxon>Pseudomonadota</taxon>
        <taxon>Gammaproteobacteria</taxon>
        <taxon>Pseudomonadales</taxon>
        <taxon>Pseudomonadaceae</taxon>
        <taxon>Pseudomonas</taxon>
    </lineage>
</organism>
<comment type="subunit">
    <text evidence="5">Homodimer; the beta-strands of each monomer intercalate to form a hydrophobic core, while the alpha-helices form wings that extend away from the core.</text>
</comment>
<comment type="subcellular location">
    <subcellularLocation>
        <location evidence="5">Cytoplasm</location>
    </subcellularLocation>
</comment>
<dbReference type="EMBL" id="JRMB01000002">
    <property type="protein sequence ID" value="KGF63061.1"/>
    <property type="molecule type" value="Genomic_DNA"/>
</dbReference>
<evidence type="ECO:0000256" key="2">
    <source>
        <dbReference type="ARBA" id="ARBA00022845"/>
    </source>
</evidence>
<dbReference type="NCBIfam" id="TIGR00202">
    <property type="entry name" value="csrA"/>
    <property type="match status" value="1"/>
</dbReference>
<evidence type="ECO:0000256" key="3">
    <source>
        <dbReference type="ARBA" id="ARBA00022884"/>
    </source>
</evidence>
<comment type="similarity">
    <text evidence="5">Belongs to the CsrA/RsmA family.</text>
</comment>
<name>A0A9X0JHR5_9PSED</name>
<accession>A0A9X0JHR5</accession>
<dbReference type="NCBIfam" id="NF002469">
    <property type="entry name" value="PRK01712.1"/>
    <property type="match status" value="1"/>
</dbReference>
<keyword evidence="2 5" id="KW-0810">Translation regulation</keyword>
<dbReference type="OrthoDB" id="9809061at2"/>
<protein>
    <recommendedName>
        <fullName evidence="5">Translational regulator CsrA</fullName>
    </recommendedName>
    <alternativeName>
        <fullName evidence="5">Carbon storage regulator</fullName>
    </alternativeName>
</protein>
<evidence type="ECO:0000256" key="5">
    <source>
        <dbReference type="HAMAP-Rule" id="MF_00167"/>
    </source>
</evidence>
<dbReference type="GO" id="GO:0006402">
    <property type="term" value="P:mRNA catabolic process"/>
    <property type="evidence" value="ECO:0007669"/>
    <property type="project" value="InterPro"/>
</dbReference>
<dbReference type="PANTHER" id="PTHR34984">
    <property type="entry name" value="CARBON STORAGE REGULATOR"/>
    <property type="match status" value="1"/>
</dbReference>
<comment type="caution">
    <text evidence="6">The sequence shown here is derived from an EMBL/GenBank/DDBJ whole genome shotgun (WGS) entry which is preliminary data.</text>
</comment>
<dbReference type="GO" id="GO:0045947">
    <property type="term" value="P:negative regulation of translational initiation"/>
    <property type="evidence" value="ECO:0007669"/>
    <property type="project" value="UniProtKB-UniRule"/>
</dbReference>
<dbReference type="InterPro" id="IPR003751">
    <property type="entry name" value="CsrA"/>
</dbReference>
<dbReference type="SUPFAM" id="SSF117130">
    <property type="entry name" value="CsrA-like"/>
    <property type="match status" value="1"/>
</dbReference>